<dbReference type="GO" id="GO:0031460">
    <property type="term" value="P:glycine betaine transport"/>
    <property type="evidence" value="ECO:0007669"/>
    <property type="project" value="TreeGrafter"/>
</dbReference>
<evidence type="ECO:0000313" key="9">
    <source>
        <dbReference type="Proteomes" id="UP000294911"/>
    </source>
</evidence>
<feature type="transmembrane region" description="Helical" evidence="6">
    <location>
        <begin position="139"/>
        <end position="165"/>
    </location>
</feature>
<evidence type="ECO:0000256" key="4">
    <source>
        <dbReference type="ARBA" id="ARBA00022989"/>
    </source>
</evidence>
<dbReference type="EMBL" id="SLXQ01000009">
    <property type="protein sequence ID" value="TCP49189.1"/>
    <property type="molecule type" value="Genomic_DNA"/>
</dbReference>
<dbReference type="PROSITE" id="PS50928">
    <property type="entry name" value="ABC_TM1"/>
    <property type="match status" value="1"/>
</dbReference>
<dbReference type="CDD" id="cd06261">
    <property type="entry name" value="TM_PBP2"/>
    <property type="match status" value="1"/>
</dbReference>
<comment type="caution">
    <text evidence="8">The sequence shown here is derived from an EMBL/GenBank/DDBJ whole genome shotgun (WGS) entry which is preliminary data.</text>
</comment>
<dbReference type="SUPFAM" id="SSF161098">
    <property type="entry name" value="MetI-like"/>
    <property type="match status" value="1"/>
</dbReference>
<dbReference type="Proteomes" id="UP000294911">
    <property type="component" value="Unassembled WGS sequence"/>
</dbReference>
<dbReference type="InterPro" id="IPR051204">
    <property type="entry name" value="ABC_transp_perm/SBD"/>
</dbReference>
<feature type="transmembrane region" description="Helical" evidence="6">
    <location>
        <begin position="185"/>
        <end position="207"/>
    </location>
</feature>
<keyword evidence="9" id="KW-1185">Reference proteome</keyword>
<keyword evidence="2 6" id="KW-0813">Transport</keyword>
<comment type="subcellular location">
    <subcellularLocation>
        <location evidence="6">Cell membrane</location>
        <topology evidence="6">Multi-pass membrane protein</topology>
    </subcellularLocation>
    <subcellularLocation>
        <location evidence="1">Membrane</location>
        <topology evidence="1">Multi-pass membrane protein</topology>
    </subcellularLocation>
</comment>
<feature type="transmembrane region" description="Helical" evidence="6">
    <location>
        <begin position="89"/>
        <end position="110"/>
    </location>
</feature>
<dbReference type="RefSeq" id="WP_132878704.1">
    <property type="nucleotide sequence ID" value="NZ_SLXQ01000009.1"/>
</dbReference>
<comment type="similarity">
    <text evidence="6">Belongs to the binding-protein-dependent transport system permease family.</text>
</comment>
<feature type="domain" description="ABC transmembrane type-1" evidence="7">
    <location>
        <begin position="25"/>
        <end position="204"/>
    </location>
</feature>
<dbReference type="PANTHER" id="PTHR30177">
    <property type="entry name" value="GLYCINE BETAINE/L-PROLINE TRANSPORT SYSTEM PERMEASE PROTEIN PROW"/>
    <property type="match status" value="1"/>
</dbReference>
<dbReference type="Pfam" id="PF00528">
    <property type="entry name" value="BPD_transp_1"/>
    <property type="match status" value="1"/>
</dbReference>
<accession>A0A4R2QK41</accession>
<evidence type="ECO:0000313" key="8">
    <source>
        <dbReference type="EMBL" id="TCP49189.1"/>
    </source>
</evidence>
<reference evidence="8 9" key="1">
    <citation type="submission" date="2019-03" db="EMBL/GenBank/DDBJ databases">
        <title>Genomic Encyclopedia of Type Strains, Phase IV (KMG-IV): sequencing the most valuable type-strain genomes for metagenomic binning, comparative biology and taxonomic classification.</title>
        <authorList>
            <person name="Goeker M."/>
        </authorList>
    </citation>
    <scope>NUCLEOTIDE SEQUENCE [LARGE SCALE GENOMIC DNA]</scope>
    <source>
        <strain evidence="8 9">DSM 45765</strain>
    </source>
</reference>
<organism evidence="8 9">
    <name type="scientific">Tamaricihabitans halophyticus</name>
    <dbReference type="NCBI Taxonomy" id="1262583"/>
    <lineage>
        <taxon>Bacteria</taxon>
        <taxon>Bacillati</taxon>
        <taxon>Actinomycetota</taxon>
        <taxon>Actinomycetes</taxon>
        <taxon>Pseudonocardiales</taxon>
        <taxon>Pseudonocardiaceae</taxon>
        <taxon>Tamaricihabitans</taxon>
    </lineage>
</organism>
<feature type="transmembrane region" description="Helical" evidence="6">
    <location>
        <begin position="58"/>
        <end position="83"/>
    </location>
</feature>
<protein>
    <submittedName>
        <fullName evidence="8">Osmoprotectant transport system permease protein</fullName>
    </submittedName>
</protein>
<dbReference type="InterPro" id="IPR000515">
    <property type="entry name" value="MetI-like"/>
</dbReference>
<proteinExistence type="inferred from homology"/>
<sequence length="230" mass="23265">MLGDLISWFGDGANWRGSGGIPAQLLAHVEFTLISLLIAAAIAIPLGLFVGHSGRGGVLLVGASNAIRSLPTLGLVTFLFLLISGAEAAAIIGLVVLAIPPILAGTYAGVSEADRVVVDAAVGMGMTGRQRLWQVEVPVALPLIMGGIRNAVLQLVATVAVAAYVGLDGLGRFLLDGLKILDYSAVAGGALLTALLAVLLDLVFALLSRIVVPQGLRVAARGAAAGGTHP</sequence>
<dbReference type="GO" id="GO:0005886">
    <property type="term" value="C:plasma membrane"/>
    <property type="evidence" value="ECO:0007669"/>
    <property type="project" value="UniProtKB-SubCell"/>
</dbReference>
<gene>
    <name evidence="8" type="ORF">EV191_10911</name>
</gene>
<keyword evidence="4 6" id="KW-1133">Transmembrane helix</keyword>
<evidence type="ECO:0000256" key="1">
    <source>
        <dbReference type="ARBA" id="ARBA00004141"/>
    </source>
</evidence>
<evidence type="ECO:0000259" key="7">
    <source>
        <dbReference type="PROSITE" id="PS50928"/>
    </source>
</evidence>
<dbReference type="InterPro" id="IPR035906">
    <property type="entry name" value="MetI-like_sf"/>
</dbReference>
<feature type="transmembrane region" description="Helical" evidence="6">
    <location>
        <begin position="31"/>
        <end position="51"/>
    </location>
</feature>
<evidence type="ECO:0000256" key="3">
    <source>
        <dbReference type="ARBA" id="ARBA00022692"/>
    </source>
</evidence>
<evidence type="ECO:0000256" key="5">
    <source>
        <dbReference type="ARBA" id="ARBA00023136"/>
    </source>
</evidence>
<dbReference type="PANTHER" id="PTHR30177:SF33">
    <property type="entry name" value="POSSIBLE OSMOPROTECTANT (GLYCINE BETAINE_CARNITINE_CHOLINE_L-PROLINE) TRANSPORT INTEGRAL MEMBRANE PROTEIN ABC TRANSPORTER PROZ"/>
    <property type="match status" value="1"/>
</dbReference>
<dbReference type="GO" id="GO:0055085">
    <property type="term" value="P:transmembrane transport"/>
    <property type="evidence" value="ECO:0007669"/>
    <property type="project" value="InterPro"/>
</dbReference>
<evidence type="ECO:0000256" key="2">
    <source>
        <dbReference type="ARBA" id="ARBA00022448"/>
    </source>
</evidence>
<dbReference type="Gene3D" id="1.10.3720.10">
    <property type="entry name" value="MetI-like"/>
    <property type="match status" value="1"/>
</dbReference>
<keyword evidence="5 6" id="KW-0472">Membrane</keyword>
<name>A0A4R2QK41_9PSEU</name>
<evidence type="ECO:0000256" key="6">
    <source>
        <dbReference type="RuleBase" id="RU363032"/>
    </source>
</evidence>
<dbReference type="OrthoDB" id="5244012at2"/>
<keyword evidence="3 6" id="KW-0812">Transmembrane</keyword>
<dbReference type="AlphaFoldDB" id="A0A4R2QK41"/>